<evidence type="ECO:0000313" key="2">
    <source>
        <dbReference type="Proteomes" id="UP001238603"/>
    </source>
</evidence>
<gene>
    <name evidence="1" type="ORF">QRD43_14070</name>
</gene>
<dbReference type="Proteomes" id="UP001238603">
    <property type="component" value="Unassembled WGS sequence"/>
</dbReference>
<dbReference type="EMBL" id="JASVDS010000003">
    <property type="protein sequence ID" value="MDL5033037.1"/>
    <property type="molecule type" value="Genomic_DNA"/>
</dbReference>
<dbReference type="RefSeq" id="WP_285983093.1">
    <property type="nucleotide sequence ID" value="NZ_JASVDS010000003.1"/>
</dbReference>
<sequence>MAQELVATFSGPLNSFSINLTLQNASSSDVREVGVSARTAKFPILFDSFGGFSGPAVLLGTDGVDTEVVTARFSNFSPNDTVMFSGIDPDFQGDVSSGVRVGDFQGSRLLVLFADGSTAFGEFEPTNDGTMRAVATM</sequence>
<reference evidence="1 2" key="1">
    <citation type="submission" date="2023-06" db="EMBL/GenBank/DDBJ databases">
        <title>Pelomonas sp. APW6 16S ribosomal RNA gene genome sequencing and assembly.</title>
        <authorList>
            <person name="Woo H."/>
        </authorList>
    </citation>
    <scope>NUCLEOTIDE SEQUENCE [LARGE SCALE GENOMIC DNA]</scope>
    <source>
        <strain evidence="1 2">APW6</strain>
    </source>
</reference>
<proteinExistence type="predicted"/>
<comment type="caution">
    <text evidence="1">The sequence shown here is derived from an EMBL/GenBank/DDBJ whole genome shotgun (WGS) entry which is preliminary data.</text>
</comment>
<evidence type="ECO:0000313" key="1">
    <source>
        <dbReference type="EMBL" id="MDL5033037.1"/>
    </source>
</evidence>
<name>A0ABT7LJJ6_9BURK</name>
<accession>A0ABT7LJJ6</accession>
<organism evidence="1 2">
    <name type="scientific">Roseateles subflavus</name>
    <dbReference type="NCBI Taxonomy" id="3053353"/>
    <lineage>
        <taxon>Bacteria</taxon>
        <taxon>Pseudomonadati</taxon>
        <taxon>Pseudomonadota</taxon>
        <taxon>Betaproteobacteria</taxon>
        <taxon>Burkholderiales</taxon>
        <taxon>Sphaerotilaceae</taxon>
        <taxon>Roseateles</taxon>
    </lineage>
</organism>
<keyword evidence="2" id="KW-1185">Reference proteome</keyword>
<protein>
    <submittedName>
        <fullName evidence="1">Uncharacterized protein</fullName>
    </submittedName>
</protein>